<dbReference type="Pfam" id="PF13927">
    <property type="entry name" value="Ig_3"/>
    <property type="match status" value="1"/>
</dbReference>
<evidence type="ECO:0000256" key="8">
    <source>
        <dbReference type="ARBA" id="ARBA00023136"/>
    </source>
</evidence>
<dbReference type="Pfam" id="PF07686">
    <property type="entry name" value="V-set"/>
    <property type="match status" value="1"/>
</dbReference>
<keyword evidence="8 14" id="KW-0472">Membrane</keyword>
<keyword evidence="10" id="KW-0325">Glycoprotein</keyword>
<proteinExistence type="inferred from homology"/>
<dbReference type="InterPro" id="IPR007110">
    <property type="entry name" value="Ig-like_dom"/>
</dbReference>
<dbReference type="SUPFAM" id="SSF48726">
    <property type="entry name" value="Immunoglobulin"/>
    <property type="match status" value="4"/>
</dbReference>
<evidence type="ECO:0000256" key="14">
    <source>
        <dbReference type="SAM" id="Phobius"/>
    </source>
</evidence>
<keyword evidence="2 14" id="KW-0812">Transmembrane</keyword>
<evidence type="ECO:0000256" key="13">
    <source>
        <dbReference type="SAM" id="MobiDB-lite"/>
    </source>
</evidence>
<feature type="region of interest" description="Disordered" evidence="13">
    <location>
        <begin position="605"/>
        <end position="686"/>
    </location>
</feature>
<dbReference type="PaxDb" id="9544-ENSMMUP00000016764"/>
<dbReference type="GO" id="GO:0007155">
    <property type="term" value="P:cell adhesion"/>
    <property type="evidence" value="ECO:0000318"/>
    <property type="project" value="GO_Central"/>
</dbReference>
<evidence type="ECO:0000256" key="3">
    <source>
        <dbReference type="ARBA" id="ARBA00022729"/>
    </source>
</evidence>
<dbReference type="Pfam" id="PF08205">
    <property type="entry name" value="C2-set_2"/>
    <property type="match status" value="1"/>
</dbReference>
<dbReference type="STRING" id="9544.ENSMMUP00000079466"/>
<evidence type="ECO:0000313" key="17">
    <source>
        <dbReference type="Proteomes" id="UP000006718"/>
    </source>
</evidence>
<dbReference type="Proteomes" id="UP000006718">
    <property type="component" value="Chromosome 19"/>
</dbReference>
<feature type="domain" description="Ig-like" evidence="15">
    <location>
        <begin position="281"/>
        <end position="364"/>
    </location>
</feature>
<keyword evidence="11" id="KW-0393">Immunoglobulin domain</keyword>
<dbReference type="Ensembl" id="ENSMMUT00000106800.1">
    <property type="protein sequence ID" value="ENSMMUP00000079466.1"/>
    <property type="gene ID" value="ENSMMUG00000012761.4"/>
</dbReference>
<evidence type="ECO:0000313" key="16">
    <source>
        <dbReference type="Ensembl" id="ENSMMUP00000079466.1"/>
    </source>
</evidence>
<organism evidence="16 17">
    <name type="scientific">Macaca mulatta</name>
    <name type="common">Rhesus macaque</name>
    <dbReference type="NCBI Taxonomy" id="9544"/>
    <lineage>
        <taxon>Eukaryota</taxon>
        <taxon>Metazoa</taxon>
        <taxon>Chordata</taxon>
        <taxon>Craniata</taxon>
        <taxon>Vertebrata</taxon>
        <taxon>Euteleostomi</taxon>
        <taxon>Mammalia</taxon>
        <taxon>Eutheria</taxon>
        <taxon>Euarchontoglires</taxon>
        <taxon>Primates</taxon>
        <taxon>Haplorrhini</taxon>
        <taxon>Catarrhini</taxon>
        <taxon>Cercopithecidae</taxon>
        <taxon>Cercopithecinae</taxon>
        <taxon>Macaca</taxon>
    </lineage>
</organism>
<dbReference type="CDD" id="cd05712">
    <property type="entry name" value="IgV_CD33"/>
    <property type="match status" value="1"/>
</dbReference>
<evidence type="ECO:0000256" key="7">
    <source>
        <dbReference type="ARBA" id="ARBA00022989"/>
    </source>
</evidence>
<dbReference type="InterPro" id="IPR003599">
    <property type="entry name" value="Ig_sub"/>
</dbReference>
<dbReference type="InterPro" id="IPR003006">
    <property type="entry name" value="Ig/MHC_CS"/>
</dbReference>
<sequence length="686" mass="75504">MVFGWRVVLTSHLITRTSPRFSFLSAFTPLRISLMTETSFEGDHLQIPSWTSLASSGGLSIFTCSVQWGWEQDGFPAPASPRQHVMPKFSFCLQPQLSLTHRLPVGASSAPPHIWGISFPDRGTWDRAGALADGDMLALLLLPLLWGGSLQEEPGYELQVQKSVTVQEGLCVLVPCSFSYPWNSWYSPSPLYVYWFRDGESQYYAEAVATNNPDRRVKPETQGRFRLLGDVRNKNCSLSIGDARMGDTGNYYFRVERGRNVKYNYVQNKLNLEVTALTEKPDVRFLEPLESGRLTRLSCSLPGSCEVGRPLTFSWTGDVLSPLDPETTGSSELTLTPRPEDHGTNLTCHVKHQGAQVTTERTVQLNVSYAPQNITIFRNGTALEILQNTSTLLVLEGEALRLLCEAPSNPPAHLSWFQASSAPNTTPIANTGILELPRVEFTKEGVFTCRAQHPLGSLHIFLNLSVYSLPQLLGPSCSWEAESLHCSCSFRAWPAPSLCWWLGEKPLEGNSSQGSFKVNSSSAGPWANSSLILHGGLTSVLKVSCKGWNTYGSQSGSVVLLQGRLNLRTGVVPAALGGAGVMALLCICLCLIFFLIVKVRRKQAAGRPEKMDDEDPIMGTVSWDSRKKPWPDSPGDQASPAGDTPPLGEQQELHYASLSFSEMKSREPKDQEAPSTTEYSEVKTNK</sequence>
<dbReference type="GO" id="GO:0005886">
    <property type="term" value="C:plasma membrane"/>
    <property type="evidence" value="ECO:0000318"/>
    <property type="project" value="GO_Central"/>
</dbReference>
<dbReference type="ExpressionAtlas" id="A0A5F8ANQ6">
    <property type="expression patterns" value="baseline"/>
</dbReference>
<comment type="similarity">
    <text evidence="12">Belongs to the immunoglobulin superfamily. SIGLEC (sialic acid binding Ig-like lectin) family.</text>
</comment>
<evidence type="ECO:0000256" key="10">
    <source>
        <dbReference type="ARBA" id="ARBA00023180"/>
    </source>
</evidence>
<name>A0A5F8ANQ6_MACMU</name>
<keyword evidence="5" id="KW-0677">Repeat</keyword>
<dbReference type="InterPro" id="IPR003598">
    <property type="entry name" value="Ig_sub2"/>
</dbReference>
<protein>
    <submittedName>
        <fullName evidence="16">Sialic acid binding Ig like lectin 5</fullName>
    </submittedName>
</protein>
<dbReference type="PROSITE" id="PS00290">
    <property type="entry name" value="IG_MHC"/>
    <property type="match status" value="1"/>
</dbReference>
<dbReference type="PANTHER" id="PTHR12035">
    <property type="entry name" value="SIALIC ACID BINDING IMMUNOGLOBULIN-LIKE LECTIN"/>
    <property type="match status" value="1"/>
</dbReference>
<dbReference type="FunCoup" id="A0A5F8ANQ6">
    <property type="interactions" value="258"/>
</dbReference>
<dbReference type="InterPro" id="IPR013783">
    <property type="entry name" value="Ig-like_fold"/>
</dbReference>
<dbReference type="InterPro" id="IPR013162">
    <property type="entry name" value="CD80_C2-set"/>
</dbReference>
<feature type="domain" description="Ig-like" evidence="15">
    <location>
        <begin position="371"/>
        <end position="465"/>
    </location>
</feature>
<evidence type="ECO:0000256" key="4">
    <source>
        <dbReference type="ARBA" id="ARBA00022734"/>
    </source>
</evidence>
<feature type="transmembrane region" description="Helical" evidence="14">
    <location>
        <begin position="574"/>
        <end position="597"/>
    </location>
</feature>
<dbReference type="SMR" id="A0A5F8ANQ6"/>
<gene>
    <name evidence="16" type="primary">SIGLEC14</name>
</gene>
<dbReference type="GO" id="GO:0030246">
    <property type="term" value="F:carbohydrate binding"/>
    <property type="evidence" value="ECO:0007669"/>
    <property type="project" value="UniProtKB-KW"/>
</dbReference>
<dbReference type="FunFam" id="2.60.40.10:FF:000829">
    <property type="entry name" value="Sialic acid-binding Ig-like lectin 8"/>
    <property type="match status" value="1"/>
</dbReference>
<dbReference type="InParanoid" id="A0A5F8ANQ6"/>
<dbReference type="AlphaFoldDB" id="A0A5F8ANQ6"/>
<feature type="domain" description="Ig-like" evidence="15">
    <location>
        <begin position="154"/>
        <end position="271"/>
    </location>
</feature>
<dbReference type="InterPro" id="IPR036179">
    <property type="entry name" value="Ig-like_dom_sf"/>
</dbReference>
<dbReference type="GeneTree" id="ENSGT01150000286907"/>
<reference evidence="17" key="1">
    <citation type="journal article" date="2007" name="Science">
        <title>Evolutionary and biomedical insights from the rhesus macaque genome.</title>
        <authorList>
            <person name="Gibbs R.A."/>
            <person name="Rogers J."/>
            <person name="Katze M.G."/>
            <person name="Bumgarner R."/>
            <person name="Weinstock G.M."/>
            <person name="Mardis E.R."/>
            <person name="Remington K.A."/>
            <person name="Strausberg R.L."/>
            <person name="Venter J.C."/>
            <person name="Wilson R.K."/>
            <person name="Batzer M.A."/>
            <person name="Bustamante C.D."/>
            <person name="Eichler E.E."/>
            <person name="Hahn M.W."/>
            <person name="Hardison R.C."/>
            <person name="Makova K.D."/>
            <person name="Miller W."/>
            <person name="Milosavljevic A."/>
            <person name="Palermo R.E."/>
            <person name="Siepel A."/>
            <person name="Sikela J.M."/>
            <person name="Attaway T."/>
            <person name="Bell S."/>
            <person name="Bernard K.E."/>
            <person name="Buhay C.J."/>
            <person name="Chandrabose M.N."/>
            <person name="Dao M."/>
            <person name="Davis C."/>
            <person name="Delehaunty K.D."/>
            <person name="Ding Y."/>
            <person name="Dinh H.H."/>
            <person name="Dugan-Rocha S."/>
            <person name="Fulton L.A."/>
            <person name="Gabisi R.A."/>
            <person name="Garner T.T."/>
            <person name="Godfrey J."/>
            <person name="Hawes A.C."/>
            <person name="Hernandez J."/>
            <person name="Hines S."/>
            <person name="Holder M."/>
            <person name="Hume J."/>
            <person name="Jhangiani S.N."/>
            <person name="Joshi V."/>
            <person name="Khan Z.M."/>
            <person name="Kirkness E.F."/>
            <person name="Cree A."/>
            <person name="Fowler R.G."/>
            <person name="Lee S."/>
            <person name="Lewis L.R."/>
            <person name="Li Z."/>
            <person name="Liu Y.-S."/>
            <person name="Moore S.M."/>
            <person name="Muzny D."/>
            <person name="Nazareth L.V."/>
            <person name="Ngo D.N."/>
            <person name="Okwuonu G.O."/>
            <person name="Pai G."/>
            <person name="Parker D."/>
            <person name="Paul H.A."/>
            <person name="Pfannkoch C."/>
            <person name="Pohl C.S."/>
            <person name="Rogers Y.-H.C."/>
            <person name="Ruiz S.J."/>
            <person name="Sabo A."/>
            <person name="Santibanez J."/>
            <person name="Schneider B.W."/>
            <person name="Smith S.M."/>
            <person name="Sodergren E."/>
            <person name="Svatek A.F."/>
            <person name="Utterback T.R."/>
            <person name="Vattathil S."/>
            <person name="Warren W."/>
            <person name="White C.S."/>
            <person name="Chinwalla A.T."/>
            <person name="Feng Y."/>
            <person name="Halpern A.L."/>
            <person name="Hillier L.W."/>
            <person name="Huang X."/>
            <person name="Minx P."/>
            <person name="Nelson J.O."/>
            <person name="Pepin K.H."/>
            <person name="Qin X."/>
            <person name="Sutton G.G."/>
            <person name="Venter E."/>
            <person name="Walenz B.P."/>
            <person name="Wallis J.W."/>
            <person name="Worley K.C."/>
            <person name="Yang S.-P."/>
            <person name="Jones S.M."/>
            <person name="Marra M.A."/>
            <person name="Rocchi M."/>
            <person name="Schein J.E."/>
            <person name="Baertsch R."/>
            <person name="Clarke L."/>
            <person name="Csuros M."/>
            <person name="Glasscock J."/>
            <person name="Harris R.A."/>
            <person name="Havlak P."/>
            <person name="Jackson A.R."/>
            <person name="Jiang H."/>
            <person name="Liu Y."/>
            <person name="Messina D.N."/>
            <person name="Shen Y."/>
            <person name="Song H.X.-Z."/>
            <person name="Wylie T."/>
            <person name="Zhang L."/>
            <person name="Birney E."/>
            <person name="Han K."/>
            <person name="Konkel M.K."/>
            <person name="Lee J."/>
            <person name="Smit A.F.A."/>
            <person name="Ullmer B."/>
            <person name="Wang H."/>
            <person name="Xing J."/>
            <person name="Burhans R."/>
            <person name="Cheng Z."/>
            <person name="Karro J.E."/>
            <person name="Ma J."/>
            <person name="Raney B."/>
            <person name="She X."/>
            <person name="Cox M.J."/>
            <person name="Demuth J.P."/>
            <person name="Dumas L.J."/>
            <person name="Han S.-G."/>
            <person name="Hopkins J."/>
            <person name="Karimpour-Fard A."/>
            <person name="Kim Y.H."/>
            <person name="Pollack J.R."/>
            <person name="Vinar T."/>
            <person name="Addo-Quaye C."/>
            <person name="Degenhardt J."/>
            <person name="Denby A."/>
            <person name="Hubisz M.J."/>
            <person name="Indap A."/>
            <person name="Kosiol C."/>
            <person name="Lahn B.T."/>
            <person name="Lawson H.A."/>
            <person name="Marklein A."/>
            <person name="Nielsen R."/>
            <person name="Vallender E.J."/>
            <person name="Clark A.G."/>
            <person name="Ferguson B."/>
            <person name="Hernandez R.D."/>
            <person name="Hirani K."/>
            <person name="Kehrer-Sawatzki H."/>
            <person name="Kolb J."/>
            <person name="Patil S."/>
            <person name="Pu L.-L."/>
            <person name="Ren Y."/>
            <person name="Smith D.G."/>
            <person name="Wheeler D.A."/>
            <person name="Schenck I."/>
            <person name="Ball E.V."/>
            <person name="Chen R."/>
            <person name="Cooper D.N."/>
            <person name="Giardine B."/>
            <person name="Hsu F."/>
            <person name="Kent W.J."/>
            <person name="Lesk A."/>
            <person name="Nelson D.L."/>
            <person name="O'brien W.E."/>
            <person name="Pruefer K."/>
            <person name="Stenson P.D."/>
            <person name="Wallace J.C."/>
            <person name="Ke H."/>
            <person name="Liu X.-M."/>
            <person name="Wang P."/>
            <person name="Xiang A.P."/>
            <person name="Yang F."/>
            <person name="Barber G.P."/>
            <person name="Haussler D."/>
            <person name="Karolchik D."/>
            <person name="Kern A.D."/>
            <person name="Kuhn R.M."/>
            <person name="Smith K.E."/>
            <person name="Zwieg A.S."/>
        </authorList>
    </citation>
    <scope>NUCLEOTIDE SEQUENCE [LARGE SCALE GENOMIC DNA]</scope>
    <source>
        <strain evidence="17">17573</strain>
    </source>
</reference>
<keyword evidence="3" id="KW-0732">Signal</keyword>
<keyword evidence="4" id="KW-0430">Lectin</keyword>
<evidence type="ECO:0000256" key="6">
    <source>
        <dbReference type="ARBA" id="ARBA00022889"/>
    </source>
</evidence>
<evidence type="ECO:0000256" key="2">
    <source>
        <dbReference type="ARBA" id="ARBA00022692"/>
    </source>
</evidence>
<dbReference type="InterPro" id="IPR051036">
    <property type="entry name" value="SIGLEC"/>
</dbReference>
<evidence type="ECO:0000259" key="15">
    <source>
        <dbReference type="PROSITE" id="PS50835"/>
    </source>
</evidence>
<reference evidence="16" key="4">
    <citation type="submission" date="2025-09" db="UniProtKB">
        <authorList>
            <consortium name="Ensembl"/>
        </authorList>
    </citation>
    <scope>IDENTIFICATION</scope>
    <source>
        <strain evidence="16">17573</strain>
    </source>
</reference>
<dbReference type="Bgee" id="ENSMMUG00000012761">
    <property type="expression patterns" value="Expressed in spleen and 20 other cell types or tissues"/>
</dbReference>
<dbReference type="Gene3D" id="2.60.40.10">
    <property type="entry name" value="Immunoglobulins"/>
    <property type="match status" value="3"/>
</dbReference>
<dbReference type="SMART" id="SM00408">
    <property type="entry name" value="IGc2"/>
    <property type="match status" value="1"/>
</dbReference>
<evidence type="ECO:0000256" key="12">
    <source>
        <dbReference type="ARBA" id="ARBA00038361"/>
    </source>
</evidence>
<dbReference type="GO" id="GO:0033691">
    <property type="term" value="F:sialic acid binding"/>
    <property type="evidence" value="ECO:0000318"/>
    <property type="project" value="GO_Central"/>
</dbReference>
<keyword evidence="7 14" id="KW-1133">Transmembrane helix</keyword>
<reference evidence="16" key="3">
    <citation type="submission" date="2025-08" db="UniProtKB">
        <authorList>
            <consortium name="Ensembl"/>
        </authorList>
    </citation>
    <scope>IDENTIFICATION</scope>
    <source>
        <strain evidence="16">17573</strain>
    </source>
</reference>
<dbReference type="PANTHER" id="PTHR12035:SF125">
    <property type="entry name" value="SIALIC ACID-BINDING IG-LIKE LECTIN 5"/>
    <property type="match status" value="1"/>
</dbReference>
<dbReference type="PROSITE" id="PS50835">
    <property type="entry name" value="IG_LIKE"/>
    <property type="match status" value="3"/>
</dbReference>
<evidence type="ECO:0000256" key="5">
    <source>
        <dbReference type="ARBA" id="ARBA00022737"/>
    </source>
</evidence>
<comment type="subcellular location">
    <subcellularLocation>
        <location evidence="1">Membrane</location>
        <topology evidence="1">Single-pass type I membrane protein</topology>
    </subcellularLocation>
</comment>
<keyword evidence="9" id="KW-1015">Disulfide bond</keyword>
<keyword evidence="17" id="KW-1185">Reference proteome</keyword>
<reference evidence="16" key="2">
    <citation type="submission" date="2019-01" db="EMBL/GenBank/DDBJ databases">
        <authorList>
            <person name="Graves T."/>
            <person name="Eichler E.E."/>
            <person name="Wilson R.K."/>
        </authorList>
    </citation>
    <scope>NUCLEOTIDE SEQUENCE [LARGE SCALE GENOMIC DNA]</scope>
    <source>
        <strain evidence="16">17573</strain>
    </source>
</reference>
<dbReference type="VEuPathDB" id="HostDB:ENSMMUG00000012761"/>
<dbReference type="SMART" id="SM00409">
    <property type="entry name" value="IG"/>
    <property type="match status" value="3"/>
</dbReference>
<feature type="compositionally biased region" description="Basic and acidic residues" evidence="13">
    <location>
        <begin position="663"/>
        <end position="672"/>
    </location>
</feature>
<accession>A0A5F8ANQ6</accession>
<evidence type="ECO:0000256" key="9">
    <source>
        <dbReference type="ARBA" id="ARBA00023157"/>
    </source>
</evidence>
<keyword evidence="6" id="KW-0130">Cell adhesion</keyword>
<evidence type="ECO:0000256" key="11">
    <source>
        <dbReference type="ARBA" id="ARBA00023319"/>
    </source>
</evidence>
<evidence type="ECO:0000256" key="1">
    <source>
        <dbReference type="ARBA" id="ARBA00004479"/>
    </source>
</evidence>
<dbReference type="InterPro" id="IPR013106">
    <property type="entry name" value="Ig_V-set"/>
</dbReference>